<comment type="similarity">
    <text evidence="1">Belongs to the methyltransferase superfamily.</text>
</comment>
<keyword evidence="3" id="KW-0808">Transferase</keyword>
<dbReference type="Proteomes" id="UP001360560">
    <property type="component" value="Unassembled WGS sequence"/>
</dbReference>
<dbReference type="CDD" id="cd02440">
    <property type="entry name" value="AdoMet_MTases"/>
    <property type="match status" value="1"/>
</dbReference>
<dbReference type="Pfam" id="PF08241">
    <property type="entry name" value="Methyltransf_11"/>
    <property type="match status" value="1"/>
</dbReference>
<evidence type="ECO:0000259" key="4">
    <source>
        <dbReference type="Pfam" id="PF08241"/>
    </source>
</evidence>
<dbReference type="Gene3D" id="3.40.50.150">
    <property type="entry name" value="Vaccinia Virus protein VP39"/>
    <property type="match status" value="1"/>
</dbReference>
<accession>A0AAV5QJ69</accession>
<name>A0AAV5QJ69_9ASCO</name>
<dbReference type="InterPro" id="IPR029063">
    <property type="entry name" value="SAM-dependent_MTases_sf"/>
</dbReference>
<sequence>MTEYSTESFSTNQYDLARPTYPLSFIQYVVDWHKKSSPETSLGVTVSVDIGCGTGQVTFPLYEEIQYADNVYGVDPSAVMIQKCQDTQNSKDHSTITKGELCFKQAAAEKLDDVFPLESVDLLTGAECFHWFKHQEFFEVAHKILKPHGTLAYWFYVDPVVISVTKPDGTVVDVDKKVYMEIYDKYTYGEEYFGPYWEQPGRNHLRTFCKDVKIPTDLFKDIETHKYRPVVQGDVPDEKLKIERSWTLQDYKNYQESWSAYHKYVEETKKASPGINSAKDIKNYIPNEFSAEMTQRLGINPVDKMKVIWSTIYFLAKKR</sequence>
<evidence type="ECO:0000256" key="2">
    <source>
        <dbReference type="ARBA" id="ARBA00022603"/>
    </source>
</evidence>
<dbReference type="EMBL" id="BTFZ01000003">
    <property type="protein sequence ID" value="GMM34669.1"/>
    <property type="molecule type" value="Genomic_DNA"/>
</dbReference>
<dbReference type="PANTHER" id="PTHR44942">
    <property type="entry name" value="METHYLTRANSF_11 DOMAIN-CONTAINING PROTEIN"/>
    <property type="match status" value="1"/>
</dbReference>
<dbReference type="InterPro" id="IPR013216">
    <property type="entry name" value="Methyltransf_11"/>
</dbReference>
<evidence type="ECO:0000313" key="6">
    <source>
        <dbReference type="Proteomes" id="UP001360560"/>
    </source>
</evidence>
<reference evidence="5 6" key="1">
    <citation type="journal article" date="2023" name="Elife">
        <title>Identification of key yeast species and microbe-microbe interactions impacting larval growth of Drosophila in the wild.</title>
        <authorList>
            <person name="Mure A."/>
            <person name="Sugiura Y."/>
            <person name="Maeda R."/>
            <person name="Honda K."/>
            <person name="Sakurai N."/>
            <person name="Takahashi Y."/>
            <person name="Watada M."/>
            <person name="Katoh T."/>
            <person name="Gotoh A."/>
            <person name="Gotoh Y."/>
            <person name="Taniguchi I."/>
            <person name="Nakamura K."/>
            <person name="Hayashi T."/>
            <person name="Katayama T."/>
            <person name="Uemura T."/>
            <person name="Hattori Y."/>
        </authorList>
    </citation>
    <scope>NUCLEOTIDE SEQUENCE [LARGE SCALE GENOMIC DNA]</scope>
    <source>
        <strain evidence="5 6">SC-9</strain>
    </source>
</reference>
<gene>
    <name evidence="5" type="ORF">DASC09_019940</name>
</gene>
<organism evidence="5 6">
    <name type="scientific">Saccharomycopsis crataegensis</name>
    <dbReference type="NCBI Taxonomy" id="43959"/>
    <lineage>
        <taxon>Eukaryota</taxon>
        <taxon>Fungi</taxon>
        <taxon>Dikarya</taxon>
        <taxon>Ascomycota</taxon>
        <taxon>Saccharomycotina</taxon>
        <taxon>Saccharomycetes</taxon>
        <taxon>Saccharomycopsidaceae</taxon>
        <taxon>Saccharomycopsis</taxon>
    </lineage>
</organism>
<dbReference type="GO" id="GO:0032259">
    <property type="term" value="P:methylation"/>
    <property type="evidence" value="ECO:0007669"/>
    <property type="project" value="UniProtKB-KW"/>
</dbReference>
<dbReference type="GeneID" id="90072648"/>
<evidence type="ECO:0000256" key="1">
    <source>
        <dbReference type="ARBA" id="ARBA00008361"/>
    </source>
</evidence>
<dbReference type="InterPro" id="IPR051052">
    <property type="entry name" value="Diverse_substrate_MTase"/>
</dbReference>
<comment type="caution">
    <text evidence="5">The sequence shown here is derived from an EMBL/GenBank/DDBJ whole genome shotgun (WGS) entry which is preliminary data.</text>
</comment>
<protein>
    <submittedName>
        <fullName evidence="5">Trans-aconitate 3-methyltransferase</fullName>
    </submittedName>
</protein>
<dbReference type="SUPFAM" id="SSF53335">
    <property type="entry name" value="S-adenosyl-L-methionine-dependent methyltransferases"/>
    <property type="match status" value="1"/>
</dbReference>
<dbReference type="PANTHER" id="PTHR44942:SF4">
    <property type="entry name" value="METHYLTRANSFERASE TYPE 11 DOMAIN-CONTAINING PROTEIN"/>
    <property type="match status" value="1"/>
</dbReference>
<keyword evidence="6" id="KW-1185">Reference proteome</keyword>
<dbReference type="RefSeq" id="XP_064851669.1">
    <property type="nucleotide sequence ID" value="XM_064995597.1"/>
</dbReference>
<evidence type="ECO:0000256" key="3">
    <source>
        <dbReference type="ARBA" id="ARBA00022679"/>
    </source>
</evidence>
<proteinExistence type="inferred from homology"/>
<evidence type="ECO:0000313" key="5">
    <source>
        <dbReference type="EMBL" id="GMM34669.1"/>
    </source>
</evidence>
<dbReference type="GO" id="GO:0008757">
    <property type="term" value="F:S-adenosylmethionine-dependent methyltransferase activity"/>
    <property type="evidence" value="ECO:0007669"/>
    <property type="project" value="InterPro"/>
</dbReference>
<feature type="domain" description="Methyltransferase type 11" evidence="4">
    <location>
        <begin position="48"/>
        <end position="152"/>
    </location>
</feature>
<keyword evidence="2" id="KW-0489">Methyltransferase</keyword>
<dbReference type="AlphaFoldDB" id="A0AAV5QJ69"/>